<sequence length="478" mass="54000">MRFSPESPRQFSPPMSAALRSFRGEVPQPRECASPRLMIKPSPRMVSPRERQRMTHTVGALQAVQWPPGDDVRWGPSLYPPFQIPSIDKPEVNVWAESPHHEPAAAREAAAAATAMPFATKLELALNLGAEEQFRQFVQAQAEAPPSRGFVSFVSSCGAAEQPEQPVAARYRCQDWDVDLAIGPARREPSALRWEPCEALRSRASHRMEARDREIERGRELREDVRRVAEADAWARGSPQQPLASPSAARRDALPLVVDPLASPIYSWPPTPSGLNGLPSDRRLVSARGQNEHEARAALLRAVADETARELQRLHERSVHAQEELRHLEEREQAWWAWYHQMKGPALQRRAQQEAREEAAAEAHARRLQQEKLAAKEAARREAAEARERAVAAAAAADRARKEAEARDKAEKEKQRLAAELAEKERVRRQAEEQADKERLVREAKERQRARQEAAANRPPERESELIVKVDGKEVIRW</sequence>
<keyword evidence="3" id="KW-1185">Reference proteome</keyword>
<organism evidence="2 3">
    <name type="scientific">Chrysochromulina tobinii</name>
    <dbReference type="NCBI Taxonomy" id="1460289"/>
    <lineage>
        <taxon>Eukaryota</taxon>
        <taxon>Haptista</taxon>
        <taxon>Haptophyta</taxon>
        <taxon>Prymnesiophyceae</taxon>
        <taxon>Prymnesiales</taxon>
        <taxon>Chrysochromulinaceae</taxon>
        <taxon>Chrysochromulina</taxon>
    </lineage>
</organism>
<accession>A0A0M0KAD7</accession>
<name>A0A0M0KAD7_9EUKA</name>
<reference evidence="3" key="1">
    <citation type="journal article" date="2015" name="PLoS Genet.">
        <title>Genome Sequence and Transcriptome Analyses of Chrysochromulina tobin: Metabolic Tools for Enhanced Algal Fitness in the Prominent Order Prymnesiales (Haptophyceae).</title>
        <authorList>
            <person name="Hovde B.T."/>
            <person name="Deodato C.R."/>
            <person name="Hunsperger H.M."/>
            <person name="Ryken S.A."/>
            <person name="Yost W."/>
            <person name="Jha R.K."/>
            <person name="Patterson J."/>
            <person name="Monnat R.J. Jr."/>
            <person name="Barlow S.B."/>
            <person name="Starkenburg S.R."/>
            <person name="Cattolico R.A."/>
        </authorList>
    </citation>
    <scope>NUCLEOTIDE SEQUENCE</scope>
    <source>
        <strain evidence="3">CCMP291</strain>
    </source>
</reference>
<feature type="compositionally biased region" description="Basic and acidic residues" evidence="1">
    <location>
        <begin position="398"/>
        <end position="452"/>
    </location>
</feature>
<protein>
    <submittedName>
        <fullName evidence="2">Uncharacterized protein</fullName>
    </submittedName>
</protein>
<evidence type="ECO:0000313" key="2">
    <source>
        <dbReference type="EMBL" id="KOO35764.1"/>
    </source>
</evidence>
<dbReference type="EMBL" id="JWZX01000760">
    <property type="protein sequence ID" value="KOO35764.1"/>
    <property type="molecule type" value="Genomic_DNA"/>
</dbReference>
<dbReference type="Proteomes" id="UP000037460">
    <property type="component" value="Unassembled WGS sequence"/>
</dbReference>
<evidence type="ECO:0000256" key="1">
    <source>
        <dbReference type="SAM" id="MobiDB-lite"/>
    </source>
</evidence>
<comment type="caution">
    <text evidence="2">The sequence shown here is derived from an EMBL/GenBank/DDBJ whole genome shotgun (WGS) entry which is preliminary data.</text>
</comment>
<gene>
    <name evidence="2" type="ORF">Ctob_014523</name>
</gene>
<feature type="compositionally biased region" description="Basic and acidic residues" evidence="1">
    <location>
        <begin position="351"/>
        <end position="390"/>
    </location>
</feature>
<dbReference type="AlphaFoldDB" id="A0A0M0KAD7"/>
<feature type="region of interest" description="Disordered" evidence="1">
    <location>
        <begin position="349"/>
        <end position="466"/>
    </location>
</feature>
<proteinExistence type="predicted"/>
<evidence type="ECO:0000313" key="3">
    <source>
        <dbReference type="Proteomes" id="UP000037460"/>
    </source>
</evidence>